<evidence type="ECO:0000256" key="1">
    <source>
        <dbReference type="ARBA" id="ARBA00006594"/>
    </source>
</evidence>
<dbReference type="Pfam" id="PF01555">
    <property type="entry name" value="N6_N4_Mtase"/>
    <property type="match status" value="1"/>
</dbReference>
<dbReference type="InterPro" id="IPR002295">
    <property type="entry name" value="N4/N6-MTase_EcoPI_Mod-like"/>
</dbReference>
<keyword evidence="4" id="KW-0949">S-adenosyl-L-methionine</keyword>
<evidence type="ECO:0000313" key="7">
    <source>
        <dbReference type="EMBL" id="WQB71004.1"/>
    </source>
</evidence>
<evidence type="ECO:0000256" key="3">
    <source>
        <dbReference type="ARBA" id="ARBA00022679"/>
    </source>
</evidence>
<dbReference type="GO" id="GO:0008168">
    <property type="term" value="F:methyltransferase activity"/>
    <property type="evidence" value="ECO:0007669"/>
    <property type="project" value="UniProtKB-KW"/>
</dbReference>
<dbReference type="Proteomes" id="UP001324533">
    <property type="component" value="Chromosome"/>
</dbReference>
<dbReference type="GO" id="GO:0032259">
    <property type="term" value="P:methylation"/>
    <property type="evidence" value="ECO:0007669"/>
    <property type="project" value="UniProtKB-KW"/>
</dbReference>
<name>A0ABZ0VCN8_9MICO</name>
<evidence type="ECO:0000256" key="5">
    <source>
        <dbReference type="SAM" id="MobiDB-lite"/>
    </source>
</evidence>
<dbReference type="InterPro" id="IPR029063">
    <property type="entry name" value="SAM-dependent_MTases_sf"/>
</dbReference>
<accession>A0ABZ0VCN8</accession>
<proteinExistence type="inferred from homology"/>
<dbReference type="EC" id="2.1.1.-" evidence="7"/>
<evidence type="ECO:0000313" key="8">
    <source>
        <dbReference type="Proteomes" id="UP001324533"/>
    </source>
</evidence>
<dbReference type="InterPro" id="IPR002941">
    <property type="entry name" value="DNA_methylase_N4/N6"/>
</dbReference>
<protein>
    <submittedName>
        <fullName evidence="7">Site-specific DNA-methyltransferase</fullName>
        <ecNumber evidence="7">2.1.1.-</ecNumber>
    </submittedName>
</protein>
<organism evidence="7 8">
    <name type="scientific">Microbacterium invictum</name>
    <dbReference type="NCBI Taxonomy" id="515415"/>
    <lineage>
        <taxon>Bacteria</taxon>
        <taxon>Bacillati</taxon>
        <taxon>Actinomycetota</taxon>
        <taxon>Actinomycetes</taxon>
        <taxon>Micrococcales</taxon>
        <taxon>Microbacteriaceae</taxon>
        <taxon>Microbacterium</taxon>
    </lineage>
</organism>
<comment type="similarity">
    <text evidence="1">Belongs to the N(4)/N(6)-methyltransferase family.</text>
</comment>
<sequence length="650" mass="71801">MSAHRGRLELTWTNKHRSLISTGEGKYDYAFVDPADPRVQEVRLLHEVERISAPTPEERPDDLPAPTTDNLLITGDALHALDALAKTPELAAKYVGKVKLVYIDPPFNTGQAFDHYEDNIEHSIWLTMLRDRLLQTKPLLRMDGSVWVHLDHVESHRCRVILDEVFGSENFVAEVAWQKADSTRNDAKQLSVDHDTILVYRASAAWAPNRLPRTAESDARFSAPDEDPSPWFDDNPTAPGARTHQGMVYAIQHPITGELQYPARGRCWWTEQSQVLRFMSEYAPYELRDISDESTRAALCGVEEPEVRRGVRAVMLAVPLREARHVAQERYAQGSWPQIVLRSGGTGGLGRKSYIPNSGLVASTWWGNATVGHNREANAEIKALFPVLNAFATPKPERLLQRIIHVSTSPGDVVLDYFAGSGTTAAVAHKMGRRWVTSELLPSTVTLFTKARLTKVVRGEDVGGISAAVERTADAQLPDGMTPAEAQEFTRLLNKVSKSTPIDAAVLKSLRSATKTRDTRTTIWHGGGGFTHMVVGPSMYEMDDDGDVFLAPAATNGTWSKSVAAQLRFTLTPNHTVFCGVRGRQRLAVVDGVADEIVVKTVLESLGERERAVIVAKAVLPEAAQLLAEESPGSRIRKAPDDLFPKRTVK</sequence>
<dbReference type="SUPFAM" id="SSF53335">
    <property type="entry name" value="S-adenosyl-L-methionine-dependent methyltransferases"/>
    <property type="match status" value="1"/>
</dbReference>
<dbReference type="PROSITE" id="PS00092">
    <property type="entry name" value="N6_MTASE"/>
    <property type="match status" value="1"/>
</dbReference>
<keyword evidence="3 7" id="KW-0808">Transferase</keyword>
<dbReference type="EMBL" id="CP139779">
    <property type="protein sequence ID" value="WQB71004.1"/>
    <property type="molecule type" value="Genomic_DNA"/>
</dbReference>
<feature type="region of interest" description="Disordered" evidence="5">
    <location>
        <begin position="630"/>
        <end position="650"/>
    </location>
</feature>
<keyword evidence="8" id="KW-1185">Reference proteome</keyword>
<dbReference type="Gene3D" id="3.40.50.150">
    <property type="entry name" value="Vaccinia Virus protein VP39"/>
    <property type="match status" value="1"/>
</dbReference>
<evidence type="ECO:0000259" key="6">
    <source>
        <dbReference type="Pfam" id="PF01555"/>
    </source>
</evidence>
<evidence type="ECO:0000256" key="4">
    <source>
        <dbReference type="ARBA" id="ARBA00022691"/>
    </source>
</evidence>
<feature type="compositionally biased region" description="Basic and acidic residues" evidence="5">
    <location>
        <begin position="638"/>
        <end position="650"/>
    </location>
</feature>
<dbReference type="InterPro" id="IPR002052">
    <property type="entry name" value="DNA_methylase_N6_adenine_CS"/>
</dbReference>
<gene>
    <name evidence="7" type="ORF">T9R20_03305</name>
</gene>
<evidence type="ECO:0000256" key="2">
    <source>
        <dbReference type="ARBA" id="ARBA00022603"/>
    </source>
</evidence>
<feature type="domain" description="DNA methylase N-4/N-6" evidence="6">
    <location>
        <begin position="98"/>
        <end position="446"/>
    </location>
</feature>
<keyword evidence="2 7" id="KW-0489">Methyltransferase</keyword>
<dbReference type="RefSeq" id="WP_322411139.1">
    <property type="nucleotide sequence ID" value="NZ_CP139779.1"/>
</dbReference>
<reference evidence="7 8" key="1">
    <citation type="submission" date="2023-06" db="EMBL/GenBank/DDBJ databases">
        <title>Rock-solubilizing bacteria, Microbacterium invictum, promotes re-establishment of vegetation in rocky wasteland by accelerating rock bio-weathering and reshaping soil bacterial community.</title>
        <authorList>
            <person name="Liu C."/>
        </authorList>
    </citation>
    <scope>NUCLEOTIDE SEQUENCE [LARGE SCALE GENOMIC DNA]</scope>
    <source>
        <strain evidence="7 8">X-18</strain>
    </source>
</reference>
<feature type="region of interest" description="Disordered" evidence="5">
    <location>
        <begin position="215"/>
        <end position="239"/>
    </location>
</feature>
<dbReference type="PRINTS" id="PR00506">
    <property type="entry name" value="D21N6MTFRASE"/>
</dbReference>